<name>A0AAV7WVW2_PLEWA</name>
<evidence type="ECO:0000256" key="1">
    <source>
        <dbReference type="SAM" id="MobiDB-lite"/>
    </source>
</evidence>
<sequence length="175" mass="20360">MKLRSAVETAAPRRWTAPAPTVPRHDQPVEETTLERILQETTAVDHRLEGMDTVITSLTKETKYMRLDIVGFQSRVIGLEHRMTNMEDHIHTVQDRDQDQDLLYLRSKLTDLEDRTHRVNVRFFRLIKHTEGTDTPSFLRAVLPKLTDLTFDPPLEFQRAHQLGLKRQDGISRPV</sequence>
<dbReference type="AlphaFoldDB" id="A0AAV7WVW2"/>
<evidence type="ECO:0000313" key="3">
    <source>
        <dbReference type="Proteomes" id="UP001066276"/>
    </source>
</evidence>
<protein>
    <submittedName>
        <fullName evidence="2">Uncharacterized protein</fullName>
    </submittedName>
</protein>
<accession>A0AAV7WVW2</accession>
<reference evidence="2" key="1">
    <citation type="journal article" date="2022" name="bioRxiv">
        <title>Sequencing and chromosome-scale assembly of the giantPleurodeles waltlgenome.</title>
        <authorList>
            <person name="Brown T."/>
            <person name="Elewa A."/>
            <person name="Iarovenko S."/>
            <person name="Subramanian E."/>
            <person name="Araus A.J."/>
            <person name="Petzold A."/>
            <person name="Susuki M."/>
            <person name="Suzuki K.-i.T."/>
            <person name="Hayashi T."/>
            <person name="Toyoda A."/>
            <person name="Oliveira C."/>
            <person name="Osipova E."/>
            <person name="Leigh N.D."/>
            <person name="Simon A."/>
            <person name="Yun M.H."/>
        </authorList>
    </citation>
    <scope>NUCLEOTIDE SEQUENCE</scope>
    <source>
        <strain evidence="2">20211129_DDA</strain>
        <tissue evidence="2">Liver</tissue>
    </source>
</reference>
<dbReference type="Proteomes" id="UP001066276">
    <property type="component" value="Chromosome 1_1"/>
</dbReference>
<proteinExistence type="predicted"/>
<organism evidence="2 3">
    <name type="scientific">Pleurodeles waltl</name>
    <name type="common">Iberian ribbed newt</name>
    <dbReference type="NCBI Taxonomy" id="8319"/>
    <lineage>
        <taxon>Eukaryota</taxon>
        <taxon>Metazoa</taxon>
        <taxon>Chordata</taxon>
        <taxon>Craniata</taxon>
        <taxon>Vertebrata</taxon>
        <taxon>Euteleostomi</taxon>
        <taxon>Amphibia</taxon>
        <taxon>Batrachia</taxon>
        <taxon>Caudata</taxon>
        <taxon>Salamandroidea</taxon>
        <taxon>Salamandridae</taxon>
        <taxon>Pleurodelinae</taxon>
        <taxon>Pleurodeles</taxon>
    </lineage>
</organism>
<gene>
    <name evidence="2" type="ORF">NDU88_004569</name>
</gene>
<feature type="compositionally biased region" description="Low complexity" evidence="1">
    <location>
        <begin position="9"/>
        <end position="19"/>
    </location>
</feature>
<feature type="region of interest" description="Disordered" evidence="1">
    <location>
        <begin position="1"/>
        <end position="28"/>
    </location>
</feature>
<keyword evidence="3" id="KW-1185">Reference proteome</keyword>
<evidence type="ECO:0000313" key="2">
    <source>
        <dbReference type="EMBL" id="KAJ1216971.1"/>
    </source>
</evidence>
<dbReference type="EMBL" id="JANPWB010000001">
    <property type="protein sequence ID" value="KAJ1216971.1"/>
    <property type="molecule type" value="Genomic_DNA"/>
</dbReference>
<comment type="caution">
    <text evidence="2">The sequence shown here is derived from an EMBL/GenBank/DDBJ whole genome shotgun (WGS) entry which is preliminary data.</text>
</comment>